<proteinExistence type="predicted"/>
<dbReference type="InterPro" id="IPR016267">
    <property type="entry name" value="UDPGP_trans"/>
</dbReference>
<evidence type="ECO:0000256" key="1">
    <source>
        <dbReference type="SAM" id="Phobius"/>
    </source>
</evidence>
<dbReference type="PANTHER" id="PTHR43511">
    <property type="match status" value="1"/>
</dbReference>
<evidence type="ECO:0000313" key="2">
    <source>
        <dbReference type="EMBL" id="RYQ96439.1"/>
    </source>
</evidence>
<reference evidence="2 3" key="1">
    <citation type="submission" date="2019-01" db="EMBL/GenBank/DDBJ databases">
        <title>Sequencing of cultivated peanut Arachis hypogaea provides insights into genome evolution and oil improvement.</title>
        <authorList>
            <person name="Chen X."/>
        </authorList>
    </citation>
    <scope>NUCLEOTIDE SEQUENCE [LARGE SCALE GENOMIC DNA]</scope>
    <source>
        <strain evidence="3">cv. Fuhuasheng</strain>
        <tissue evidence="2">Leaves</tissue>
    </source>
</reference>
<dbReference type="Proteomes" id="UP000289738">
    <property type="component" value="Chromosome B08"/>
</dbReference>
<protein>
    <submittedName>
        <fullName evidence="2">Uncharacterized protein</fullName>
    </submittedName>
</protein>
<keyword evidence="1" id="KW-0812">Transmembrane</keyword>
<name>A0A444Y3G9_ARAHY</name>
<evidence type="ECO:0000313" key="3">
    <source>
        <dbReference type="Proteomes" id="UP000289738"/>
    </source>
</evidence>
<accession>A0A444Y3G9</accession>
<sequence length="314" mass="35183">MKRTPYLKSKSHITQVKNKSLIPQKPYYSLSLASIRGVPQKHYPTSLFRHTDASSSSGSVAFSVFSFNPKLKFSYVLIHFFVIAINLYFLLLKKTKIKSVSIVWLLTNYDLQCHYSYSACGLGSNATDRLVHLLQEVQHSAASKVEDTMLCGAKITSGGSDGTFHFSEFSNMGYIVFLNLQQIFSFMIVACFCCYSFIFVTASFISVQVNAALWFEWSKIQAPTDEVVVPYDSLAPTPEDAEFSVCNYLFTSSFFFDAYRNDQYPPSHGDVFPSLLNSGKLDALLSQVIPKTLADVKSGTLISYEGRVQAHNHC</sequence>
<dbReference type="AlphaFoldDB" id="A0A444Y3G9"/>
<feature type="transmembrane region" description="Helical" evidence="1">
    <location>
        <begin position="73"/>
        <end position="92"/>
    </location>
</feature>
<dbReference type="EMBL" id="SDMP01000018">
    <property type="protein sequence ID" value="RYQ96439.1"/>
    <property type="molecule type" value="Genomic_DNA"/>
</dbReference>
<organism evidence="2 3">
    <name type="scientific">Arachis hypogaea</name>
    <name type="common">Peanut</name>
    <dbReference type="NCBI Taxonomy" id="3818"/>
    <lineage>
        <taxon>Eukaryota</taxon>
        <taxon>Viridiplantae</taxon>
        <taxon>Streptophyta</taxon>
        <taxon>Embryophyta</taxon>
        <taxon>Tracheophyta</taxon>
        <taxon>Spermatophyta</taxon>
        <taxon>Magnoliopsida</taxon>
        <taxon>eudicotyledons</taxon>
        <taxon>Gunneridae</taxon>
        <taxon>Pentapetalae</taxon>
        <taxon>rosids</taxon>
        <taxon>fabids</taxon>
        <taxon>Fabales</taxon>
        <taxon>Fabaceae</taxon>
        <taxon>Papilionoideae</taxon>
        <taxon>50 kb inversion clade</taxon>
        <taxon>dalbergioids sensu lato</taxon>
        <taxon>Dalbergieae</taxon>
        <taxon>Pterocarpus clade</taxon>
        <taxon>Arachis</taxon>
    </lineage>
</organism>
<keyword evidence="1" id="KW-0472">Membrane</keyword>
<dbReference type="GO" id="GO:0003983">
    <property type="term" value="F:UTP:glucose-1-phosphate uridylyltransferase activity"/>
    <property type="evidence" value="ECO:0007669"/>
    <property type="project" value="InterPro"/>
</dbReference>
<feature type="transmembrane region" description="Helical" evidence="1">
    <location>
        <begin position="183"/>
        <end position="205"/>
    </location>
</feature>
<dbReference type="GO" id="GO:0006011">
    <property type="term" value="P:UDP-alpha-D-glucose metabolic process"/>
    <property type="evidence" value="ECO:0007669"/>
    <property type="project" value="InterPro"/>
</dbReference>
<comment type="caution">
    <text evidence="2">The sequence shown here is derived from an EMBL/GenBank/DDBJ whole genome shotgun (WGS) entry which is preliminary data.</text>
</comment>
<keyword evidence="1" id="KW-1133">Transmembrane helix</keyword>
<keyword evidence="3" id="KW-1185">Reference proteome</keyword>
<gene>
    <name evidence="2" type="ORF">Ahy_B08g092198</name>
</gene>